<comment type="caution">
    <text evidence="2">The sequence shown here is derived from an EMBL/GenBank/DDBJ whole genome shotgun (WGS) entry which is preliminary data.</text>
</comment>
<dbReference type="Proteomes" id="UP000806542">
    <property type="component" value="Unassembled WGS sequence"/>
</dbReference>
<dbReference type="Pfam" id="PF01248">
    <property type="entry name" value="Ribosomal_L7Ae"/>
    <property type="match status" value="1"/>
</dbReference>
<dbReference type="RefSeq" id="WP_226393465.1">
    <property type="nucleotide sequence ID" value="NZ_JADCKB010000027.1"/>
</dbReference>
<protein>
    <submittedName>
        <fullName evidence="2">Ribosomal L7Ae/L30e/S12e/Gadd45 family protein</fullName>
    </submittedName>
</protein>
<name>A0A9D5M7E5_9FIRM</name>
<reference evidence="2" key="1">
    <citation type="submission" date="2020-10" db="EMBL/GenBank/DDBJ databases">
        <title>ChiBAC.</title>
        <authorList>
            <person name="Zenner C."/>
            <person name="Hitch T.C.A."/>
            <person name="Clavel T."/>
        </authorList>
    </citation>
    <scope>NUCLEOTIDE SEQUENCE</scope>
    <source>
        <strain evidence="2">DSM 107454</strain>
    </source>
</reference>
<evidence type="ECO:0000313" key="3">
    <source>
        <dbReference type="Proteomes" id="UP000806542"/>
    </source>
</evidence>
<dbReference type="InterPro" id="IPR029064">
    <property type="entry name" value="Ribosomal_eL30-like_sf"/>
</dbReference>
<accession>A0A9D5M7E5</accession>
<evidence type="ECO:0000313" key="2">
    <source>
        <dbReference type="EMBL" id="MBE5040924.1"/>
    </source>
</evidence>
<dbReference type="Gene3D" id="3.30.1330.30">
    <property type="match status" value="1"/>
</dbReference>
<dbReference type="AlphaFoldDB" id="A0A9D5M7E5"/>
<gene>
    <name evidence="2" type="ORF">INF28_10680</name>
</gene>
<organism evidence="2 3">
    <name type="scientific">Ructibacterium gallinarum</name>
    <dbReference type="NCBI Taxonomy" id="2779355"/>
    <lineage>
        <taxon>Bacteria</taxon>
        <taxon>Bacillati</taxon>
        <taxon>Bacillota</taxon>
        <taxon>Clostridia</taxon>
        <taxon>Eubacteriales</taxon>
        <taxon>Oscillospiraceae</taxon>
        <taxon>Ructibacterium</taxon>
    </lineage>
</organism>
<dbReference type="SUPFAM" id="SSF55315">
    <property type="entry name" value="L30e-like"/>
    <property type="match status" value="1"/>
</dbReference>
<proteinExistence type="predicted"/>
<feature type="domain" description="Ribosomal protein eL8/eL30/eS12/Gadd45" evidence="1">
    <location>
        <begin position="4"/>
        <end position="89"/>
    </location>
</feature>
<dbReference type="InterPro" id="IPR004038">
    <property type="entry name" value="Ribosomal_eL8/eL30/eS12/Gad45"/>
</dbReference>
<keyword evidence="3" id="KW-1185">Reference proteome</keyword>
<dbReference type="EMBL" id="JADCKB010000027">
    <property type="protein sequence ID" value="MBE5040924.1"/>
    <property type="molecule type" value="Genomic_DNA"/>
</dbReference>
<evidence type="ECO:0000259" key="1">
    <source>
        <dbReference type="Pfam" id="PF01248"/>
    </source>
</evidence>
<sequence length="103" mass="11062">MNRKLSGMLGLAVRAGKAAVGEQKAMEVARSGRAELLMLAKDAAAHTEKRFQNISDFRKIPLISVGDRFAMGSAVGREIAVVLAITDIHFAEQIKLLAQAQEG</sequence>